<keyword evidence="7 10" id="KW-0460">Magnesium</keyword>
<dbReference type="GO" id="GO:0000287">
    <property type="term" value="F:magnesium ion binding"/>
    <property type="evidence" value="ECO:0007669"/>
    <property type="project" value="TreeGrafter"/>
</dbReference>
<dbReference type="GO" id="GO:0005737">
    <property type="term" value="C:cytoplasm"/>
    <property type="evidence" value="ECO:0007669"/>
    <property type="project" value="UniProtKB-SubCell"/>
</dbReference>
<dbReference type="AlphaFoldDB" id="A0A1W1W6J4"/>
<keyword evidence="4 7" id="KW-0566">Pantothenate biosynthesis</keyword>
<dbReference type="InterPro" id="IPR003700">
    <property type="entry name" value="Pantoate_hydroxy_MeTrfase"/>
</dbReference>
<evidence type="ECO:0000256" key="6">
    <source>
        <dbReference type="ARBA" id="ARBA00056497"/>
    </source>
</evidence>
<dbReference type="HAMAP" id="MF_00156">
    <property type="entry name" value="PanB"/>
    <property type="match status" value="1"/>
</dbReference>
<feature type="active site" description="Proton acceptor" evidence="7 8">
    <location>
        <position position="179"/>
    </location>
</feature>
<evidence type="ECO:0000256" key="7">
    <source>
        <dbReference type="HAMAP-Rule" id="MF_00156"/>
    </source>
</evidence>
<accession>A0A1W1W6J4</accession>
<dbReference type="GO" id="GO:0032259">
    <property type="term" value="P:methylation"/>
    <property type="evidence" value="ECO:0007669"/>
    <property type="project" value="UniProtKB-KW"/>
</dbReference>
<keyword evidence="12" id="KW-1185">Reference proteome</keyword>
<comment type="subcellular location">
    <subcellularLocation>
        <location evidence="7">Cytoplasm</location>
    </subcellularLocation>
</comment>
<name>A0A1W1W6J4_SULTA</name>
<sequence length="276" mass="30270">MLTAPELRALKGQRPSVWITAYDVVQAQVAEEAKVDVILVGDSLGMTTMGYDSTIPVTLNDMIHHATMVRRGAPHTMMIVDFPFLTYPDVPTALRNAGRIMQETLANGVKLEGGHEIIDVVDALIREKIPVIGHLGLTPQSIHTMGGYKVQAKTSASIERLIRDAKELSDHGVSAIVLEGIPDRVAAFVTQHIEAPTIGIGAGSQVDGQVLVFHDCLGLSPTLPKFARPFAHIRDAMIQGLQNYRHAVMEKSFPSDNETYHIPDSEWNKFLEDYGQ</sequence>
<dbReference type="PIRSF" id="PIRSF000388">
    <property type="entry name" value="Pantoate_hydroxy_MeTrfase"/>
    <property type="match status" value="1"/>
</dbReference>
<dbReference type="Proteomes" id="UP000192660">
    <property type="component" value="Unassembled WGS sequence"/>
</dbReference>
<evidence type="ECO:0000256" key="1">
    <source>
        <dbReference type="ARBA" id="ARBA00005033"/>
    </source>
</evidence>
<comment type="catalytic activity">
    <reaction evidence="7">
        <text>(6R)-5,10-methylene-5,6,7,8-tetrahydrofolate + 3-methyl-2-oxobutanoate + H2O = 2-dehydropantoate + (6S)-5,6,7,8-tetrahydrofolate</text>
        <dbReference type="Rhea" id="RHEA:11824"/>
        <dbReference type="ChEBI" id="CHEBI:11561"/>
        <dbReference type="ChEBI" id="CHEBI:11851"/>
        <dbReference type="ChEBI" id="CHEBI:15377"/>
        <dbReference type="ChEBI" id="CHEBI:15636"/>
        <dbReference type="ChEBI" id="CHEBI:57453"/>
        <dbReference type="EC" id="2.1.2.11"/>
    </reaction>
</comment>
<dbReference type="PANTHER" id="PTHR20881:SF0">
    <property type="entry name" value="3-METHYL-2-OXOBUTANOATE HYDROXYMETHYLTRANSFERASE"/>
    <property type="match status" value="1"/>
</dbReference>
<feature type="binding site" evidence="7 9">
    <location>
        <position position="81"/>
    </location>
    <ligand>
        <name>3-methyl-2-oxobutanoate</name>
        <dbReference type="ChEBI" id="CHEBI:11851"/>
    </ligand>
</feature>
<dbReference type="PANTHER" id="PTHR20881">
    <property type="entry name" value="3-METHYL-2-OXOBUTANOATE HYDROXYMETHYLTRANSFERASE"/>
    <property type="match status" value="1"/>
</dbReference>
<evidence type="ECO:0000256" key="5">
    <source>
        <dbReference type="ARBA" id="ARBA00022679"/>
    </source>
</evidence>
<feature type="binding site" evidence="7 9">
    <location>
        <begin position="42"/>
        <end position="43"/>
    </location>
    <ligand>
        <name>3-methyl-2-oxobutanoate</name>
        <dbReference type="ChEBI" id="CHEBI:11851"/>
    </ligand>
</feature>
<evidence type="ECO:0000256" key="10">
    <source>
        <dbReference type="PIRSR" id="PIRSR000388-3"/>
    </source>
</evidence>
<dbReference type="FunFam" id="3.20.20.60:FF:000003">
    <property type="entry name" value="3-methyl-2-oxobutanoate hydroxymethyltransferase"/>
    <property type="match status" value="1"/>
</dbReference>
<dbReference type="NCBIfam" id="NF001452">
    <property type="entry name" value="PRK00311.1"/>
    <property type="match status" value="1"/>
</dbReference>
<comment type="function">
    <text evidence="6 7">Catalyzes the reversible reaction in which hydroxymethyl group from 5,10-methylenetetrahydrofolate is transferred onto alpha-ketoisovalerate to form ketopantoate.</text>
</comment>
<evidence type="ECO:0000313" key="11">
    <source>
        <dbReference type="EMBL" id="SMC01822.1"/>
    </source>
</evidence>
<feature type="binding site" evidence="7 10">
    <location>
        <position position="81"/>
    </location>
    <ligand>
        <name>Mg(2+)</name>
        <dbReference type="ChEBI" id="CHEBI:18420"/>
    </ligand>
</feature>
<comment type="cofactor">
    <cofactor evidence="7 10">
        <name>Mg(2+)</name>
        <dbReference type="ChEBI" id="CHEBI:18420"/>
    </cofactor>
    <text evidence="7 10">Binds 1 Mg(2+) ion per subunit.</text>
</comment>
<dbReference type="NCBIfam" id="TIGR00222">
    <property type="entry name" value="panB"/>
    <property type="match status" value="1"/>
</dbReference>
<protein>
    <recommendedName>
        <fullName evidence="7">3-methyl-2-oxobutanoate hydroxymethyltransferase</fullName>
        <ecNumber evidence="7">2.1.2.11</ecNumber>
    </recommendedName>
    <alternativeName>
        <fullName evidence="7">Ketopantoate hydroxymethyltransferase</fullName>
        <shortName evidence="7">KPHMT</shortName>
    </alternativeName>
</protein>
<keyword evidence="7" id="KW-0963">Cytoplasm</keyword>
<dbReference type="SUPFAM" id="SSF51621">
    <property type="entry name" value="Phosphoenolpyruvate/pyruvate domain"/>
    <property type="match status" value="1"/>
</dbReference>
<dbReference type="STRING" id="28034.BFX07_08395"/>
<feature type="binding site" evidence="7 10">
    <location>
        <position position="42"/>
    </location>
    <ligand>
        <name>Mg(2+)</name>
        <dbReference type="ChEBI" id="CHEBI:18420"/>
    </ligand>
</feature>
<keyword evidence="7 10" id="KW-0479">Metal-binding</keyword>
<dbReference type="Gene3D" id="3.20.20.60">
    <property type="entry name" value="Phosphoenolpyruvate-binding domains"/>
    <property type="match status" value="1"/>
</dbReference>
<keyword evidence="5 7" id="KW-0808">Transferase</keyword>
<dbReference type="Pfam" id="PF02548">
    <property type="entry name" value="Pantoate_transf"/>
    <property type="match status" value="1"/>
</dbReference>
<feature type="binding site" evidence="7 9">
    <location>
        <position position="110"/>
    </location>
    <ligand>
        <name>3-methyl-2-oxobutanoate</name>
        <dbReference type="ChEBI" id="CHEBI:11851"/>
    </ligand>
</feature>
<evidence type="ECO:0000256" key="9">
    <source>
        <dbReference type="PIRSR" id="PIRSR000388-2"/>
    </source>
</evidence>
<organism evidence="11 12">
    <name type="scientific">Sulfobacillus thermosulfidooxidans (strain DSM 9293 / VKM B-1269 / AT-1)</name>
    <dbReference type="NCBI Taxonomy" id="929705"/>
    <lineage>
        <taxon>Bacteria</taxon>
        <taxon>Bacillati</taxon>
        <taxon>Bacillota</taxon>
        <taxon>Clostridia</taxon>
        <taxon>Eubacteriales</taxon>
        <taxon>Clostridiales Family XVII. Incertae Sedis</taxon>
        <taxon>Sulfobacillus</taxon>
    </lineage>
</organism>
<dbReference type="EC" id="2.1.2.11" evidence="7"/>
<dbReference type="OrthoDB" id="9781789at2"/>
<dbReference type="InterPro" id="IPR040442">
    <property type="entry name" value="Pyrv_kinase-like_dom_sf"/>
</dbReference>
<dbReference type="GO" id="GO:0008168">
    <property type="term" value="F:methyltransferase activity"/>
    <property type="evidence" value="ECO:0007669"/>
    <property type="project" value="UniProtKB-KW"/>
</dbReference>
<dbReference type="RefSeq" id="WP_020374474.1">
    <property type="nucleotide sequence ID" value="NZ_FWWY01000001.1"/>
</dbReference>
<evidence type="ECO:0000256" key="3">
    <source>
        <dbReference type="ARBA" id="ARBA00011424"/>
    </source>
</evidence>
<keyword evidence="11" id="KW-0489">Methyltransferase</keyword>
<reference evidence="12" key="1">
    <citation type="submission" date="2017-04" db="EMBL/GenBank/DDBJ databases">
        <authorList>
            <person name="Varghese N."/>
            <person name="Submissions S."/>
        </authorList>
    </citation>
    <scope>NUCLEOTIDE SEQUENCE [LARGE SCALE GENOMIC DNA]</scope>
    <source>
        <strain evidence="12">DSM 9293</strain>
    </source>
</reference>
<evidence type="ECO:0000256" key="2">
    <source>
        <dbReference type="ARBA" id="ARBA00008676"/>
    </source>
</evidence>
<dbReference type="InterPro" id="IPR015813">
    <property type="entry name" value="Pyrv/PenolPyrv_kinase-like_dom"/>
</dbReference>
<evidence type="ECO:0000313" key="12">
    <source>
        <dbReference type="Proteomes" id="UP000192660"/>
    </source>
</evidence>
<gene>
    <name evidence="7" type="primary">panB</name>
    <name evidence="11" type="ORF">SAMN00768000_0107</name>
</gene>
<dbReference type="EMBL" id="FWWY01000001">
    <property type="protein sequence ID" value="SMC01822.1"/>
    <property type="molecule type" value="Genomic_DNA"/>
</dbReference>
<comment type="pathway">
    <text evidence="1 7">Cofactor biosynthesis; (R)-pantothenate biosynthesis; (R)-pantoate from 3-methyl-2-oxobutanoate: step 1/2.</text>
</comment>
<comment type="similarity">
    <text evidence="2 7">Belongs to the PanB family.</text>
</comment>
<dbReference type="GO" id="GO:0015940">
    <property type="term" value="P:pantothenate biosynthetic process"/>
    <property type="evidence" value="ECO:0007669"/>
    <property type="project" value="UniProtKB-UniRule"/>
</dbReference>
<evidence type="ECO:0000256" key="8">
    <source>
        <dbReference type="PIRSR" id="PIRSR000388-1"/>
    </source>
</evidence>
<evidence type="ECO:0000256" key="4">
    <source>
        <dbReference type="ARBA" id="ARBA00022655"/>
    </source>
</evidence>
<dbReference type="CDD" id="cd06557">
    <property type="entry name" value="KPHMT-like"/>
    <property type="match status" value="1"/>
</dbReference>
<feature type="binding site" evidence="7 10">
    <location>
        <position position="112"/>
    </location>
    <ligand>
        <name>Mg(2+)</name>
        <dbReference type="ChEBI" id="CHEBI:18420"/>
    </ligand>
</feature>
<dbReference type="GO" id="GO:0003864">
    <property type="term" value="F:3-methyl-2-oxobutanoate hydroxymethyltransferase activity"/>
    <property type="evidence" value="ECO:0007669"/>
    <property type="project" value="UniProtKB-UniRule"/>
</dbReference>
<dbReference type="UniPathway" id="UPA00028">
    <property type="reaction ID" value="UER00003"/>
</dbReference>
<proteinExistence type="inferred from homology"/>
<comment type="subunit">
    <text evidence="3 7">Homodecamer; pentamer of dimers.</text>
</comment>